<dbReference type="AlphaFoldDB" id="A0A5Q5BPR4"/>
<keyword evidence="2" id="KW-1133">Transmembrane helix</keyword>
<gene>
    <name evidence="3" type="ordered locus">Mmcs_4303</name>
</gene>
<name>A0A5Q5BPR4_MYCSS</name>
<feature type="transmembrane region" description="Helical" evidence="2">
    <location>
        <begin position="109"/>
        <end position="129"/>
    </location>
</feature>
<keyword evidence="2" id="KW-0472">Membrane</keyword>
<evidence type="ECO:0000313" key="3">
    <source>
        <dbReference type="EMBL" id="ABG10408.1"/>
    </source>
</evidence>
<accession>A0A5Q5BPR4</accession>
<protein>
    <submittedName>
        <fullName evidence="3">Uncharacterized protein</fullName>
    </submittedName>
</protein>
<dbReference type="KEGG" id="mmc:Mmcs_4303"/>
<evidence type="ECO:0000256" key="2">
    <source>
        <dbReference type="SAM" id="Phobius"/>
    </source>
</evidence>
<organism evidence="3">
    <name type="scientific">Mycobacterium sp. (strain MCS)</name>
    <dbReference type="NCBI Taxonomy" id="164756"/>
    <lineage>
        <taxon>Bacteria</taxon>
        <taxon>Bacillati</taxon>
        <taxon>Actinomycetota</taxon>
        <taxon>Actinomycetes</taxon>
        <taxon>Mycobacteriales</taxon>
        <taxon>Mycobacteriaceae</taxon>
        <taxon>Mycobacterium</taxon>
    </lineage>
</organism>
<evidence type="ECO:0000256" key="1">
    <source>
        <dbReference type="SAM" id="MobiDB-lite"/>
    </source>
</evidence>
<feature type="transmembrane region" description="Helical" evidence="2">
    <location>
        <begin position="37"/>
        <end position="58"/>
    </location>
</feature>
<feature type="region of interest" description="Disordered" evidence="1">
    <location>
        <begin position="58"/>
        <end position="77"/>
    </location>
</feature>
<dbReference type="EMBL" id="CP000384">
    <property type="protein sequence ID" value="ABG10408.1"/>
    <property type="molecule type" value="Genomic_DNA"/>
</dbReference>
<keyword evidence="2" id="KW-0812">Transmembrane</keyword>
<proteinExistence type="predicted"/>
<sequence>MSWVTQALFGAVWAVGGVVIGLSPPLSETGRGASTPVAGWFFAAFGVYLLISGFRRTADPPRDPTRRPRHASGREPDRRTAVVVPLSIVITALAGFGSIWWGFTSGNVALLWLGVLGASIIVFGAPIIVDMVRDRRSRR</sequence>
<feature type="transmembrane region" description="Helical" evidence="2">
    <location>
        <begin position="79"/>
        <end position="103"/>
    </location>
</feature>
<reference evidence="3" key="1">
    <citation type="submission" date="2006-06" db="EMBL/GenBank/DDBJ databases">
        <title>Complete sequence of chromosome of Mycobacterium sp. MCS.</title>
        <authorList>
            <consortium name="US DOE Joint Genome Institute"/>
            <person name="Copeland A."/>
            <person name="Lucas S."/>
            <person name="Lapidus A."/>
            <person name="Barry K."/>
            <person name="Detter J.C."/>
            <person name="Glavina del Rio T."/>
            <person name="Hammon N."/>
            <person name="Israni S."/>
            <person name="Dalin E."/>
            <person name="Tice H."/>
            <person name="Pitluck S."/>
            <person name="Martinez M."/>
            <person name="Schmutz J."/>
            <person name="Larimer F."/>
            <person name="Land M."/>
            <person name="Hauser L."/>
            <person name="Kyrpides N."/>
            <person name="Kim E."/>
            <person name="Miller C.D."/>
            <person name="Hughes J.E."/>
            <person name="Anderson A.J."/>
            <person name="Sims R.C."/>
            <person name="Richardson P."/>
        </authorList>
    </citation>
    <scope>NUCLEOTIDE SEQUENCE [LARGE SCALE GENOMIC DNA]</scope>
    <source>
        <strain evidence="3">MCS</strain>
    </source>
</reference>